<dbReference type="GeneID" id="30996014"/>
<dbReference type="InterPro" id="IPR001680">
    <property type="entry name" value="WD40_rpt"/>
</dbReference>
<protein>
    <submittedName>
        <fullName evidence="3">WD40 repeat-like protein</fullName>
    </submittedName>
</protein>
<dbReference type="GO" id="GO:0005680">
    <property type="term" value="C:anaphase-promoting complex"/>
    <property type="evidence" value="ECO:0007669"/>
    <property type="project" value="TreeGrafter"/>
</dbReference>
<evidence type="ECO:0000256" key="2">
    <source>
        <dbReference type="ARBA" id="ARBA00022737"/>
    </source>
</evidence>
<dbReference type="InterPro" id="IPR015943">
    <property type="entry name" value="WD40/YVTN_repeat-like_dom_sf"/>
</dbReference>
<proteinExistence type="predicted"/>
<dbReference type="STRING" id="984485.A0A1E4RGW8"/>
<dbReference type="PANTHER" id="PTHR19918">
    <property type="entry name" value="CELL DIVISION CYCLE 20 CDC20 FIZZY -RELATED"/>
    <property type="match status" value="1"/>
</dbReference>
<name>A0A1E4RGW8_9ASCO</name>
<gene>
    <name evidence="3" type="ORF">HYPBUDRAFT_153292</name>
</gene>
<dbReference type="GO" id="GO:1990757">
    <property type="term" value="F:ubiquitin ligase activator activity"/>
    <property type="evidence" value="ECO:0007669"/>
    <property type="project" value="TreeGrafter"/>
</dbReference>
<dbReference type="AlphaFoldDB" id="A0A1E4RGW8"/>
<evidence type="ECO:0000313" key="3">
    <source>
        <dbReference type="EMBL" id="ODV66456.1"/>
    </source>
</evidence>
<dbReference type="Proteomes" id="UP000095085">
    <property type="component" value="Unassembled WGS sequence"/>
</dbReference>
<dbReference type="GO" id="GO:1905786">
    <property type="term" value="P:positive regulation of anaphase-promoting complex-dependent catabolic process"/>
    <property type="evidence" value="ECO:0007669"/>
    <property type="project" value="TreeGrafter"/>
</dbReference>
<keyword evidence="1" id="KW-0853">WD repeat</keyword>
<evidence type="ECO:0000313" key="4">
    <source>
        <dbReference type="Proteomes" id="UP000095085"/>
    </source>
</evidence>
<keyword evidence="2" id="KW-0677">Repeat</keyword>
<dbReference type="InterPro" id="IPR033010">
    <property type="entry name" value="Cdc20/Fizzy"/>
</dbReference>
<dbReference type="OrthoDB" id="10263272at2759"/>
<dbReference type="EMBL" id="KV454542">
    <property type="protein sequence ID" value="ODV66456.1"/>
    <property type="molecule type" value="Genomic_DNA"/>
</dbReference>
<dbReference type="GO" id="GO:0031145">
    <property type="term" value="P:anaphase-promoting complex-dependent catabolic process"/>
    <property type="evidence" value="ECO:0007669"/>
    <property type="project" value="TreeGrafter"/>
</dbReference>
<dbReference type="SMART" id="SM00320">
    <property type="entry name" value="WD40"/>
    <property type="match status" value="2"/>
</dbReference>
<dbReference type="PANTHER" id="PTHR19918:SF5">
    <property type="entry name" value="MEIOSIS-SPECIFIC APC_C ACTIVATOR PROTEIN AMA1"/>
    <property type="match status" value="1"/>
</dbReference>
<reference evidence="4" key="1">
    <citation type="submission" date="2016-05" db="EMBL/GenBank/DDBJ databases">
        <title>Comparative genomics of biotechnologically important yeasts.</title>
        <authorList>
            <consortium name="DOE Joint Genome Institute"/>
            <person name="Riley R."/>
            <person name="Haridas S."/>
            <person name="Wolfe K.H."/>
            <person name="Lopes M.R."/>
            <person name="Hittinger C.T."/>
            <person name="Goker M."/>
            <person name="Salamov A."/>
            <person name="Wisecaver J."/>
            <person name="Long T.M."/>
            <person name="Aerts A.L."/>
            <person name="Barry K."/>
            <person name="Choi C."/>
            <person name="Clum A."/>
            <person name="Coughlan A.Y."/>
            <person name="Deshpande S."/>
            <person name="Douglass A.P."/>
            <person name="Hanson S.J."/>
            <person name="Klenk H.-P."/>
            <person name="Labutti K."/>
            <person name="Lapidus A."/>
            <person name="Lindquist E."/>
            <person name="Lipzen A."/>
            <person name="Meier-Kolthoff J.P."/>
            <person name="Ohm R.A."/>
            <person name="Otillar R.P."/>
            <person name="Pangilinan J."/>
            <person name="Peng Y."/>
            <person name="Rokas A."/>
            <person name="Rosa C.A."/>
            <person name="Scheuner C."/>
            <person name="Sibirny A.A."/>
            <person name="Slot J.C."/>
            <person name="Stielow J.B."/>
            <person name="Sun H."/>
            <person name="Kurtzman C.P."/>
            <person name="Blackwell M."/>
            <person name="Grigoriev I.V."/>
            <person name="Jeffries T.W."/>
        </authorList>
    </citation>
    <scope>NUCLEOTIDE SEQUENCE [LARGE SCALE GENOMIC DNA]</scope>
    <source>
        <strain evidence="4">NRRL Y-1933</strain>
    </source>
</reference>
<dbReference type="Pfam" id="PF00400">
    <property type="entry name" value="WD40"/>
    <property type="match status" value="1"/>
</dbReference>
<evidence type="ECO:0000256" key="1">
    <source>
        <dbReference type="ARBA" id="ARBA00022574"/>
    </source>
</evidence>
<dbReference type="Gene3D" id="2.130.10.10">
    <property type="entry name" value="YVTN repeat-like/Quinoprotein amine dehydrogenase"/>
    <property type="match status" value="1"/>
</dbReference>
<accession>A0A1E4RGW8</accession>
<organism evidence="3 4">
    <name type="scientific">Hyphopichia burtonii NRRL Y-1933</name>
    <dbReference type="NCBI Taxonomy" id="984485"/>
    <lineage>
        <taxon>Eukaryota</taxon>
        <taxon>Fungi</taxon>
        <taxon>Dikarya</taxon>
        <taxon>Ascomycota</taxon>
        <taxon>Saccharomycotina</taxon>
        <taxon>Pichiomycetes</taxon>
        <taxon>Debaryomycetaceae</taxon>
        <taxon>Hyphopichia</taxon>
    </lineage>
</organism>
<dbReference type="SUPFAM" id="SSF50978">
    <property type="entry name" value="WD40 repeat-like"/>
    <property type="match status" value="1"/>
</dbReference>
<dbReference type="InterPro" id="IPR036322">
    <property type="entry name" value="WD40_repeat_dom_sf"/>
</dbReference>
<keyword evidence="4" id="KW-1185">Reference proteome</keyword>
<dbReference type="RefSeq" id="XP_020075523.1">
    <property type="nucleotide sequence ID" value="XM_020221465.1"/>
</dbReference>
<sequence>MNNTEVAIGANDNCCTVWDITDKFKPSLKFILPHSAAVKAMAYCPWTKSLLVTGGGTKDRNIRFWHTSSGTLLSSHYTKGQVTSLHWSIFRKEIVATYGFGDSDSPLILAKYSYPNMAPLLIVPASPSLRILSASTSPNNDSICVATNDSTVRMYKLWNLSHELISNPIGLGSGIYGSSLIDLHEGMGHTGDTIR</sequence>
<dbReference type="GO" id="GO:0010997">
    <property type="term" value="F:anaphase-promoting complex binding"/>
    <property type="evidence" value="ECO:0007669"/>
    <property type="project" value="InterPro"/>
</dbReference>